<evidence type="ECO:0000259" key="3">
    <source>
        <dbReference type="PROSITE" id="PS50048"/>
    </source>
</evidence>
<evidence type="ECO:0000313" key="5">
    <source>
        <dbReference type="Proteomes" id="UP000701801"/>
    </source>
</evidence>
<dbReference type="InterPro" id="IPR036864">
    <property type="entry name" value="Zn2-C6_fun-type_DNA-bd_sf"/>
</dbReference>
<dbReference type="Proteomes" id="UP000701801">
    <property type="component" value="Unassembled WGS sequence"/>
</dbReference>
<gene>
    <name evidence="4" type="ORF">HYALB_00009254</name>
</gene>
<feature type="region of interest" description="Disordered" evidence="2">
    <location>
        <begin position="64"/>
        <end position="109"/>
    </location>
</feature>
<reference evidence="4" key="1">
    <citation type="submission" date="2021-07" db="EMBL/GenBank/DDBJ databases">
        <authorList>
            <person name="Durling M."/>
        </authorList>
    </citation>
    <scope>NUCLEOTIDE SEQUENCE</scope>
</reference>
<keyword evidence="5" id="KW-1185">Reference proteome</keyword>
<accession>A0A9N9LRL6</accession>
<dbReference type="InterPro" id="IPR053175">
    <property type="entry name" value="DHMBA_Reg_Transcription_Factor"/>
</dbReference>
<dbReference type="PANTHER" id="PTHR38791">
    <property type="entry name" value="ZN(II)2CYS6 TRANSCRIPTION FACTOR (EUROFUNG)-RELATED-RELATED"/>
    <property type="match status" value="1"/>
</dbReference>
<dbReference type="EMBL" id="CAJVRM010000352">
    <property type="protein sequence ID" value="CAG8980045.1"/>
    <property type="molecule type" value="Genomic_DNA"/>
</dbReference>
<dbReference type="SUPFAM" id="SSF57701">
    <property type="entry name" value="Zn2/Cys6 DNA-binding domain"/>
    <property type="match status" value="1"/>
</dbReference>
<protein>
    <recommendedName>
        <fullName evidence="3">Zn(2)-C6 fungal-type domain-containing protein</fullName>
    </recommendedName>
</protein>
<organism evidence="4 5">
    <name type="scientific">Hymenoscyphus albidus</name>
    <dbReference type="NCBI Taxonomy" id="595503"/>
    <lineage>
        <taxon>Eukaryota</taxon>
        <taxon>Fungi</taxon>
        <taxon>Dikarya</taxon>
        <taxon>Ascomycota</taxon>
        <taxon>Pezizomycotina</taxon>
        <taxon>Leotiomycetes</taxon>
        <taxon>Helotiales</taxon>
        <taxon>Helotiaceae</taxon>
        <taxon>Hymenoscyphus</taxon>
    </lineage>
</organism>
<dbReference type="GO" id="GO:0000981">
    <property type="term" value="F:DNA-binding transcription factor activity, RNA polymerase II-specific"/>
    <property type="evidence" value="ECO:0007669"/>
    <property type="project" value="InterPro"/>
</dbReference>
<dbReference type="GO" id="GO:0008270">
    <property type="term" value="F:zinc ion binding"/>
    <property type="evidence" value="ECO:0007669"/>
    <property type="project" value="InterPro"/>
</dbReference>
<dbReference type="PROSITE" id="PS00463">
    <property type="entry name" value="ZN2_CY6_FUNGAL_1"/>
    <property type="match status" value="1"/>
</dbReference>
<feature type="region of interest" description="Disordered" evidence="2">
    <location>
        <begin position="518"/>
        <end position="537"/>
    </location>
</feature>
<dbReference type="InterPro" id="IPR001138">
    <property type="entry name" value="Zn2Cys6_DnaBD"/>
</dbReference>
<evidence type="ECO:0000313" key="4">
    <source>
        <dbReference type="EMBL" id="CAG8980045.1"/>
    </source>
</evidence>
<evidence type="ECO:0000256" key="2">
    <source>
        <dbReference type="SAM" id="MobiDB-lite"/>
    </source>
</evidence>
<dbReference type="Gene3D" id="4.10.240.10">
    <property type="entry name" value="Zn(2)-C6 fungal-type DNA-binding domain"/>
    <property type="match status" value="1"/>
</dbReference>
<proteinExistence type="predicted"/>
<dbReference type="CDD" id="cd00067">
    <property type="entry name" value="GAL4"/>
    <property type="match status" value="1"/>
</dbReference>
<dbReference type="AlphaFoldDB" id="A0A9N9LRL6"/>
<feature type="domain" description="Zn(2)-C6 fungal-type" evidence="3">
    <location>
        <begin position="10"/>
        <end position="39"/>
    </location>
</feature>
<comment type="caution">
    <text evidence="4">The sequence shown here is derived from an EMBL/GenBank/DDBJ whole genome shotgun (WGS) entry which is preliminary data.</text>
</comment>
<dbReference type="PROSITE" id="PS50048">
    <property type="entry name" value="ZN2_CY6_FUNGAL_2"/>
    <property type="match status" value="1"/>
</dbReference>
<sequence>MVFCGKPSKGCLNCRKRRIKCDQIQPSCSQCLRAEKDCSGYRDQLDLQFRDENATVIMRTEKKRAKQIVDRTKSRSSSPRRAMISEATSKSSPKKHPRPSTTSRSGSPGGDVAMILADVGLSFFFTHYVDAPYKTANEEKIVNSSLLWDVSHMNPLLFTTASCIGYAGLANVSKNPDFMIVARNKYAEAIRAIKSWLEIRASKDFKVLFKSVMMLAVFEIINGTTPDTAEGAEGCVSEGRRVHIEGAAALLMINSQRRDAVVMPPLRCQSQFCFIALVNSISSNEPIPQPIREWPQQSFKNLDASEALAVDLVRICSSVVDLDSFAKSNESIDPEILIAQARELETALENWEGELPSQWSFSTRPVADTGSDIYDGKTHMYTDLWTARTYNHYRWTRIRVNERLFRMLSEKKLDMMQDEHKKEQQKCLSTILRMAEDICSSISFAFSCRFCPNPKDAAAPPISASFVSIFPLASASDALGVSQKIHDFGVNMLEEIGHDRGIIQALQIAKLVRSRRAQRSEEAQTPQSQLSGFEVRE</sequence>
<name>A0A9N9LRL6_9HELO</name>
<dbReference type="PANTHER" id="PTHR38791:SF5">
    <property type="entry name" value="TRANSCRIPTION FACTOR DBAG-RELATED"/>
    <property type="match status" value="1"/>
</dbReference>
<dbReference type="Pfam" id="PF00172">
    <property type="entry name" value="Zn_clus"/>
    <property type="match status" value="1"/>
</dbReference>
<keyword evidence="1" id="KW-0539">Nucleus</keyword>
<evidence type="ECO:0000256" key="1">
    <source>
        <dbReference type="ARBA" id="ARBA00023242"/>
    </source>
</evidence>
<dbReference type="CDD" id="cd12148">
    <property type="entry name" value="fungal_TF_MHR"/>
    <property type="match status" value="1"/>
</dbReference>
<dbReference type="OrthoDB" id="5280547at2759"/>
<dbReference type="SMART" id="SM00066">
    <property type="entry name" value="GAL4"/>
    <property type="match status" value="1"/>
</dbReference>